<dbReference type="PANTHER" id="PTHR43477:SF1">
    <property type="entry name" value="DIHYDROANTICAPSIN 7-DEHYDROGENASE"/>
    <property type="match status" value="1"/>
</dbReference>
<evidence type="ECO:0000313" key="5">
    <source>
        <dbReference type="Proteomes" id="UP000620104"/>
    </source>
</evidence>
<name>A0A8H3YIQ8_9TREE</name>
<dbReference type="GO" id="GO:0016491">
    <property type="term" value="F:oxidoreductase activity"/>
    <property type="evidence" value="ECO:0007669"/>
    <property type="project" value="UniProtKB-KW"/>
</dbReference>
<keyword evidence="5" id="KW-1185">Reference proteome</keyword>
<dbReference type="InterPro" id="IPR051122">
    <property type="entry name" value="SDR_DHRS6-like"/>
</dbReference>
<keyword evidence="2" id="KW-0521">NADP</keyword>
<organism evidence="4 5">
    <name type="scientific">Naganishia liquefaciens</name>
    <dbReference type="NCBI Taxonomy" id="104408"/>
    <lineage>
        <taxon>Eukaryota</taxon>
        <taxon>Fungi</taxon>
        <taxon>Dikarya</taxon>
        <taxon>Basidiomycota</taxon>
        <taxon>Agaricomycotina</taxon>
        <taxon>Tremellomycetes</taxon>
        <taxon>Filobasidiales</taxon>
        <taxon>Filobasidiaceae</taxon>
        <taxon>Naganishia</taxon>
    </lineage>
</organism>
<comment type="caution">
    <text evidence="4">The sequence shown here is derived from an EMBL/GenBank/DDBJ whole genome shotgun (WGS) entry which is preliminary data.</text>
</comment>
<gene>
    <name evidence="4" type="ORF">NliqN6_5829</name>
</gene>
<dbReference type="CDD" id="cd05233">
    <property type="entry name" value="SDR_c"/>
    <property type="match status" value="1"/>
</dbReference>
<sequence>MSKYTNKLQHKKVIVIGGSAGIGRAAAEAALESSAHVYIASSSPDRVSSAISDLKATSSSGSIQGRAIDLRSEDSVKQFVDWVAADTEGEKQQGIDHVVFTAGDALMLGHLMDTDLDAAKAGFEVRYWGALRVIKHAQPFMKDRGRFGSITLTSGTVVYKPAKGWSVASGMAGSVESVTRGLAVDLAPTRVNCIIPGAVDTPMWDAMPAEGKQAIFKHYEDKLLTGKVGLPEEIAEGYLYLMKGSYTTGTCVVLDGGALLT</sequence>
<reference evidence="4" key="1">
    <citation type="submission" date="2020-07" db="EMBL/GenBank/DDBJ databases">
        <title>Draft Genome Sequence of a Deep-Sea Yeast, Naganishia (Cryptococcus) liquefaciens strain N6.</title>
        <authorList>
            <person name="Han Y.W."/>
            <person name="Kajitani R."/>
            <person name="Morimoto H."/>
            <person name="Parhat M."/>
            <person name="Tsubouchi H."/>
            <person name="Bakenova O."/>
            <person name="Ogata M."/>
            <person name="Argunhan B."/>
            <person name="Aoki R."/>
            <person name="Kajiwara S."/>
            <person name="Itoh T."/>
            <person name="Iwasaki H."/>
        </authorList>
    </citation>
    <scope>NUCLEOTIDE SEQUENCE</scope>
    <source>
        <strain evidence="4">N6</strain>
    </source>
</reference>
<evidence type="ECO:0000256" key="3">
    <source>
        <dbReference type="ARBA" id="ARBA00023002"/>
    </source>
</evidence>
<evidence type="ECO:0008006" key="6">
    <source>
        <dbReference type="Google" id="ProtNLM"/>
    </source>
</evidence>
<evidence type="ECO:0000313" key="4">
    <source>
        <dbReference type="EMBL" id="GHJ89427.1"/>
    </source>
</evidence>
<dbReference type="InterPro" id="IPR036291">
    <property type="entry name" value="NAD(P)-bd_dom_sf"/>
</dbReference>
<evidence type="ECO:0000256" key="2">
    <source>
        <dbReference type="ARBA" id="ARBA00022857"/>
    </source>
</evidence>
<dbReference type="PRINTS" id="PR00081">
    <property type="entry name" value="GDHRDH"/>
</dbReference>
<dbReference type="InterPro" id="IPR002347">
    <property type="entry name" value="SDR_fam"/>
</dbReference>
<dbReference type="Gene3D" id="3.40.50.720">
    <property type="entry name" value="NAD(P)-binding Rossmann-like Domain"/>
    <property type="match status" value="1"/>
</dbReference>
<dbReference type="AlphaFoldDB" id="A0A8H3YIQ8"/>
<dbReference type="PANTHER" id="PTHR43477">
    <property type="entry name" value="DIHYDROANTICAPSIN 7-DEHYDROGENASE"/>
    <property type="match status" value="1"/>
</dbReference>
<accession>A0A8H3YIQ8</accession>
<dbReference type="Proteomes" id="UP000620104">
    <property type="component" value="Unassembled WGS sequence"/>
</dbReference>
<comment type="similarity">
    <text evidence="1">Belongs to the short-chain dehydrogenases/reductases (SDR) family.</text>
</comment>
<protein>
    <recommendedName>
        <fullName evidence="6">SDR family oxidoreductase</fullName>
    </recommendedName>
</protein>
<dbReference type="InterPro" id="IPR057571">
    <property type="entry name" value="SDR_PhqE-like"/>
</dbReference>
<dbReference type="OrthoDB" id="294295at2759"/>
<dbReference type="Pfam" id="PF23441">
    <property type="entry name" value="SDR"/>
    <property type="match status" value="1"/>
</dbReference>
<keyword evidence="3" id="KW-0560">Oxidoreductase</keyword>
<dbReference type="EMBL" id="BLZA01000043">
    <property type="protein sequence ID" value="GHJ89427.1"/>
    <property type="molecule type" value="Genomic_DNA"/>
</dbReference>
<proteinExistence type="inferred from homology"/>
<dbReference type="SUPFAM" id="SSF51735">
    <property type="entry name" value="NAD(P)-binding Rossmann-fold domains"/>
    <property type="match status" value="1"/>
</dbReference>
<evidence type="ECO:0000256" key="1">
    <source>
        <dbReference type="ARBA" id="ARBA00006484"/>
    </source>
</evidence>